<protein>
    <submittedName>
        <fullName evidence="1">Uncharacterized protein</fullName>
    </submittedName>
</protein>
<dbReference type="OrthoDB" id="6079484at2759"/>
<evidence type="ECO:0000313" key="1">
    <source>
        <dbReference type="EMBL" id="KFH45637.1"/>
    </source>
</evidence>
<organism evidence="1 2">
    <name type="scientific">Hapsidospora chrysogenum (strain ATCC 11550 / CBS 779.69 / DSM 880 / IAM 14645 / JCM 23072 / IMI 49137)</name>
    <name type="common">Acremonium chrysogenum</name>
    <dbReference type="NCBI Taxonomy" id="857340"/>
    <lineage>
        <taxon>Eukaryota</taxon>
        <taxon>Fungi</taxon>
        <taxon>Dikarya</taxon>
        <taxon>Ascomycota</taxon>
        <taxon>Pezizomycotina</taxon>
        <taxon>Sordariomycetes</taxon>
        <taxon>Hypocreomycetidae</taxon>
        <taxon>Hypocreales</taxon>
        <taxon>Bionectriaceae</taxon>
        <taxon>Hapsidospora</taxon>
    </lineage>
</organism>
<dbReference type="Proteomes" id="UP000029964">
    <property type="component" value="Unassembled WGS sequence"/>
</dbReference>
<reference evidence="2" key="1">
    <citation type="journal article" date="2014" name="Genome Announc.">
        <title>Genome sequence and annotation of Acremonium chrysogenum, producer of the beta-lactam antibiotic cephalosporin C.</title>
        <authorList>
            <person name="Terfehr D."/>
            <person name="Dahlmann T.A."/>
            <person name="Specht T."/>
            <person name="Zadra I."/>
            <person name="Kuernsteiner H."/>
            <person name="Kueck U."/>
        </authorList>
    </citation>
    <scope>NUCLEOTIDE SEQUENCE [LARGE SCALE GENOMIC DNA]</scope>
    <source>
        <strain evidence="2">ATCC 11550 / CBS 779.69 / DSM 880 / IAM 14645 / JCM 23072 / IMI 49137</strain>
    </source>
</reference>
<sequence>MGITNNTKAAPVNTQAAITTADKAPVDSSSGGFTKYRCKNFYTHDCQNWVYVNKAACASCLAAGLT</sequence>
<gene>
    <name evidence="1" type="ORF">ACRE_035580</name>
</gene>
<accession>A0A086T8F5</accession>
<dbReference type="AlphaFoldDB" id="A0A086T8F5"/>
<dbReference type="EMBL" id="JPKY01000029">
    <property type="protein sequence ID" value="KFH45637.1"/>
    <property type="molecule type" value="Genomic_DNA"/>
</dbReference>
<dbReference type="HOGENOM" id="CLU_2830612_0_0_1"/>
<name>A0A086T8F5_HAPC1</name>
<keyword evidence="2" id="KW-1185">Reference proteome</keyword>
<evidence type="ECO:0000313" key="2">
    <source>
        <dbReference type="Proteomes" id="UP000029964"/>
    </source>
</evidence>
<proteinExistence type="predicted"/>
<comment type="caution">
    <text evidence="1">The sequence shown here is derived from an EMBL/GenBank/DDBJ whole genome shotgun (WGS) entry which is preliminary data.</text>
</comment>